<keyword evidence="1" id="KW-0812">Transmembrane</keyword>
<evidence type="ECO:0000313" key="3">
    <source>
        <dbReference type="Proteomes" id="UP000269669"/>
    </source>
</evidence>
<protein>
    <submittedName>
        <fullName evidence="2">Uncharacterized protein</fullName>
    </submittedName>
</protein>
<dbReference type="RefSeq" id="WP_409513313.1">
    <property type="nucleotide sequence ID" value="NZ_RSDW01000001.1"/>
</dbReference>
<proteinExistence type="predicted"/>
<reference evidence="2 3" key="1">
    <citation type="submission" date="2018-12" db="EMBL/GenBank/DDBJ databases">
        <title>Sequencing of bacterial isolates from soil warming experiment in Harvard Forest, Massachusetts, USA.</title>
        <authorList>
            <person name="Deangelis K."/>
        </authorList>
    </citation>
    <scope>NUCLEOTIDE SEQUENCE [LARGE SCALE GENOMIC DNA]</scope>
    <source>
        <strain evidence="2 3">EB153</strain>
    </source>
</reference>
<sequence length="122" mass="13768">MLTEQLYKWRGIDKWPTVTATVTSTEIVSEGGRGGRTMNIFFSYSTPDGSIESGKFFVNDNSSLYGLAIADTFDIQFDPRKPSHYYSLESKPLSSDIRLAITAIGLIFFIYVIIVQFFSRSK</sequence>
<name>A0A428MLK5_9BACT</name>
<accession>A0A428MLK5</accession>
<evidence type="ECO:0000256" key="1">
    <source>
        <dbReference type="SAM" id="Phobius"/>
    </source>
</evidence>
<keyword evidence="1" id="KW-0472">Membrane</keyword>
<evidence type="ECO:0000313" key="2">
    <source>
        <dbReference type="EMBL" id="RSL17808.1"/>
    </source>
</evidence>
<gene>
    <name evidence="2" type="ORF">EDE15_3357</name>
</gene>
<comment type="caution">
    <text evidence="2">The sequence shown here is derived from an EMBL/GenBank/DDBJ whole genome shotgun (WGS) entry which is preliminary data.</text>
</comment>
<keyword evidence="1" id="KW-1133">Transmembrane helix</keyword>
<organism evidence="2 3">
    <name type="scientific">Edaphobacter aggregans</name>
    <dbReference type="NCBI Taxonomy" id="570835"/>
    <lineage>
        <taxon>Bacteria</taxon>
        <taxon>Pseudomonadati</taxon>
        <taxon>Acidobacteriota</taxon>
        <taxon>Terriglobia</taxon>
        <taxon>Terriglobales</taxon>
        <taxon>Acidobacteriaceae</taxon>
        <taxon>Edaphobacter</taxon>
    </lineage>
</organism>
<keyword evidence="3" id="KW-1185">Reference proteome</keyword>
<dbReference type="EMBL" id="RSDW01000001">
    <property type="protein sequence ID" value="RSL17808.1"/>
    <property type="molecule type" value="Genomic_DNA"/>
</dbReference>
<dbReference type="AlphaFoldDB" id="A0A428MLK5"/>
<feature type="transmembrane region" description="Helical" evidence="1">
    <location>
        <begin position="97"/>
        <end position="118"/>
    </location>
</feature>
<dbReference type="Proteomes" id="UP000269669">
    <property type="component" value="Unassembled WGS sequence"/>
</dbReference>